<dbReference type="InterPro" id="IPR003961">
    <property type="entry name" value="FN3_dom"/>
</dbReference>
<feature type="domain" description="Fibronectin type-III" evidence="1">
    <location>
        <begin position="43"/>
        <end position="143"/>
    </location>
</feature>
<reference evidence="2" key="2">
    <citation type="submission" date="2024-06" db="EMBL/GenBank/DDBJ databases">
        <authorList>
            <person name="Plum-Jensen L.E."/>
            <person name="Schramm A."/>
            <person name="Marshall I.P.G."/>
        </authorList>
    </citation>
    <scope>NUCLEOTIDE SEQUENCE</scope>
    <source>
        <strain evidence="2">Rat1</strain>
    </source>
</reference>
<dbReference type="InterPro" id="IPR036116">
    <property type="entry name" value="FN3_sf"/>
</dbReference>
<protein>
    <submittedName>
        <fullName evidence="2">Fibronectin type III domain-containing protein</fullName>
    </submittedName>
</protein>
<dbReference type="InterPro" id="IPR013783">
    <property type="entry name" value="Ig-like_fold"/>
</dbReference>
<dbReference type="KEGG" id="eaj:Q3M24_11940"/>
<proteinExistence type="predicted"/>
<dbReference type="SUPFAM" id="SSF49265">
    <property type="entry name" value="Fibronectin type III"/>
    <property type="match status" value="1"/>
</dbReference>
<organism evidence="2">
    <name type="scientific">Candidatus Electrothrix aestuarii</name>
    <dbReference type="NCBI Taxonomy" id="3062594"/>
    <lineage>
        <taxon>Bacteria</taxon>
        <taxon>Pseudomonadati</taxon>
        <taxon>Thermodesulfobacteriota</taxon>
        <taxon>Desulfobulbia</taxon>
        <taxon>Desulfobulbales</taxon>
        <taxon>Desulfobulbaceae</taxon>
        <taxon>Candidatus Electrothrix</taxon>
    </lineage>
</organism>
<accession>A0AAU8LQ30</accession>
<dbReference type="AlphaFoldDB" id="A0AAU8LQ30"/>
<dbReference type="Gene3D" id="2.60.40.10">
    <property type="entry name" value="Immunoglobulins"/>
    <property type="match status" value="1"/>
</dbReference>
<dbReference type="EMBL" id="CP159373">
    <property type="protein sequence ID" value="XCN71031.1"/>
    <property type="molecule type" value="Genomic_DNA"/>
</dbReference>
<dbReference type="CDD" id="cd00063">
    <property type="entry name" value="FN3"/>
    <property type="match status" value="1"/>
</dbReference>
<reference evidence="2" key="1">
    <citation type="journal article" date="2024" name="Syst. Appl. Microbiol.">
        <title>First single-strain enrichments of Electrothrix cable bacteria, description of E. aestuarii sp. nov. and E. rattekaaiensis sp. nov., and proposal of a cable bacteria taxonomy following the rules of the SeqCode.</title>
        <authorList>
            <person name="Plum-Jensen L.E."/>
            <person name="Schramm A."/>
            <person name="Marshall I.P.G."/>
        </authorList>
    </citation>
    <scope>NUCLEOTIDE SEQUENCE</scope>
    <source>
        <strain evidence="2">Rat1</strain>
    </source>
</reference>
<gene>
    <name evidence="2" type="ORF">Q3M24_11940</name>
</gene>
<sequence length="774" mass="84758">MEKAVRVMRMLTGHEESCTDLDVDGSGKVGSGDAELALKQAAGRGNIQLSLMVATGTNSLELAWLPASHEGSIRYDIHLSEQEEFTPGPATLKKTVTDSTQAEISGLEAGKLYYAVIVAEYSDSSKESSNTLQAKIFQNTVLPDASSAVVQAEDLGLGKYTTDDDITYLFSTGTPPGTDNILIAENVAGGITLRRVVSATKLTDGSISVVTSDASLSDVFDRGSIYSSMKLVDVQEEVPQQSMSNTAASGNLSAMQSEDRYRKIDWKNNLLSTEQTDFAYQEDKLSVAPQGSSSIIQYAESSSQEFTASVTAKFEPTLITEAEWGGYIVKELQHAKIAAKGTLSLEALAEYNFSASGQWGKDWQLWKKTWTSIYLLGPSGIPVYQEITLKMDTKATAYASAEVKAQATASISKSIEVGATFDGYKWTPFVTPDDQTSFTASMDIVGKGNASIRLVPSIEVRFYKVASASLTAEPSVYSYLWSGEPTNNTDFLVAHPDRLLQITRFGISYYFNSYLSITLGGLGMSWDVLSPTCMIGTGSDCLYQFDSVSLLSLPEFFLEQTDTVNNERILELTVIDGINNTFSPDSVEWEAFPGDASITPEECTKSGNKSTCKAAFTPGEENEYTVFASGHGILGEIGRQFDEVTIDTDSRLGFGYGDGSECYSGGYATAWVSAFNSRPIITDFSVVIKCEYFEREDEYPFRCLRNNDDDQIYYRDISFLEWNIDSTTIEPYKFYSYPVEIPLNENYCNMWCFFESNTGGYDGGGVFVCSPEGD</sequence>
<dbReference type="PROSITE" id="PS50853">
    <property type="entry name" value="FN3"/>
    <property type="match status" value="1"/>
</dbReference>
<evidence type="ECO:0000259" key="1">
    <source>
        <dbReference type="PROSITE" id="PS50853"/>
    </source>
</evidence>
<name>A0AAU8LQ30_9BACT</name>
<dbReference type="Pfam" id="PF00041">
    <property type="entry name" value="fn3"/>
    <property type="match status" value="1"/>
</dbReference>
<evidence type="ECO:0000313" key="2">
    <source>
        <dbReference type="EMBL" id="XCN71031.1"/>
    </source>
</evidence>